<name>Q1YKR3_AURMS</name>
<dbReference type="InterPro" id="IPR011711">
    <property type="entry name" value="GntR_C"/>
</dbReference>
<evidence type="ECO:0000259" key="5">
    <source>
        <dbReference type="PROSITE" id="PS50949"/>
    </source>
</evidence>
<dbReference type="CDD" id="cd07377">
    <property type="entry name" value="WHTH_GntR"/>
    <property type="match status" value="1"/>
</dbReference>
<feature type="compositionally biased region" description="Basic and acidic residues" evidence="4">
    <location>
        <begin position="1"/>
        <end position="17"/>
    </location>
</feature>
<dbReference type="PRINTS" id="PR00035">
    <property type="entry name" value="HTHGNTR"/>
</dbReference>
<dbReference type="SUPFAM" id="SSF46785">
    <property type="entry name" value="Winged helix' DNA-binding domain"/>
    <property type="match status" value="1"/>
</dbReference>
<evidence type="ECO:0000313" key="6">
    <source>
        <dbReference type="EMBL" id="EAS50460.1"/>
    </source>
</evidence>
<keyword evidence="1" id="KW-0805">Transcription regulation</keyword>
<gene>
    <name evidence="6" type="ORF">SI859A1_00579</name>
</gene>
<evidence type="ECO:0000256" key="3">
    <source>
        <dbReference type="ARBA" id="ARBA00023163"/>
    </source>
</evidence>
<dbReference type="Gene3D" id="1.10.10.10">
    <property type="entry name" value="Winged helix-like DNA-binding domain superfamily/Winged helix DNA-binding domain"/>
    <property type="match status" value="1"/>
</dbReference>
<evidence type="ECO:0000256" key="4">
    <source>
        <dbReference type="SAM" id="MobiDB-lite"/>
    </source>
</evidence>
<keyword evidence="3" id="KW-0804">Transcription</keyword>
<dbReference type="SMART" id="SM00895">
    <property type="entry name" value="FCD"/>
    <property type="match status" value="1"/>
</dbReference>
<dbReference type="PANTHER" id="PTHR43537:SF5">
    <property type="entry name" value="UXU OPERON TRANSCRIPTIONAL REGULATOR"/>
    <property type="match status" value="1"/>
</dbReference>
<dbReference type="RefSeq" id="WP_009208455.1">
    <property type="nucleotide sequence ID" value="NZ_BBWP01000013.1"/>
</dbReference>
<feature type="domain" description="HTH gntR-type" evidence="5">
    <location>
        <begin position="28"/>
        <end position="96"/>
    </location>
</feature>
<organism evidence="6 7">
    <name type="scientific">Aurantimonas manganoxydans (strain ATCC BAA-1229 / DSM 21871 / SI85-9A1)</name>
    <dbReference type="NCBI Taxonomy" id="287752"/>
    <lineage>
        <taxon>Bacteria</taxon>
        <taxon>Pseudomonadati</taxon>
        <taxon>Pseudomonadota</taxon>
        <taxon>Alphaproteobacteria</taxon>
        <taxon>Hyphomicrobiales</taxon>
        <taxon>Aurantimonadaceae</taxon>
        <taxon>Aurantimonas</taxon>
    </lineage>
</organism>
<dbReference type="PANTHER" id="PTHR43537">
    <property type="entry name" value="TRANSCRIPTIONAL REGULATOR, GNTR FAMILY"/>
    <property type="match status" value="1"/>
</dbReference>
<dbReference type="BioCyc" id="AURANTIMONAS:SI859A1_00579-MONOMER"/>
<evidence type="ECO:0000256" key="2">
    <source>
        <dbReference type="ARBA" id="ARBA00023125"/>
    </source>
</evidence>
<dbReference type="InterPro" id="IPR036388">
    <property type="entry name" value="WH-like_DNA-bd_sf"/>
</dbReference>
<accession>Q1YKR3</accession>
<dbReference type="PROSITE" id="PS50949">
    <property type="entry name" value="HTH_GNTR"/>
    <property type="match status" value="1"/>
</dbReference>
<dbReference type="Gene3D" id="1.20.120.530">
    <property type="entry name" value="GntR ligand-binding domain-like"/>
    <property type="match status" value="1"/>
</dbReference>
<proteinExistence type="predicted"/>
<dbReference type="GO" id="GO:0003700">
    <property type="term" value="F:DNA-binding transcription factor activity"/>
    <property type="evidence" value="ECO:0007669"/>
    <property type="project" value="InterPro"/>
</dbReference>
<keyword evidence="2" id="KW-0238">DNA-binding</keyword>
<evidence type="ECO:0000256" key="1">
    <source>
        <dbReference type="ARBA" id="ARBA00023015"/>
    </source>
</evidence>
<dbReference type="AlphaFoldDB" id="Q1YKR3"/>
<dbReference type="OrthoDB" id="9809707at2"/>
<dbReference type="InterPro" id="IPR036390">
    <property type="entry name" value="WH_DNA-bd_sf"/>
</dbReference>
<sequence length="265" mass="29709">MQSRRWRPDADRREEAGRVVTGQAKDSRPLTVRVTEELRERIEAGDYAPGDKLPTEPVLVERFGYSRTVIREAIAALRADGLVESRQGVGVFVLGPRQREQLPTLFADATDKISDIIEELELRLGIEVEAAGLAALRSSPAQEAEIQAQLESFERLVAEGRPTDNADFAFHMTIATATNNQRFKAFLEHVGRRIIPRVKFRKAMGGIDPLPNRDEQLLAEHTQVAEAIWARDPEAARDAMRRHLQGGIKRYRAITRATRPTPASD</sequence>
<feature type="region of interest" description="Disordered" evidence="4">
    <location>
        <begin position="1"/>
        <end position="27"/>
    </location>
</feature>
<reference evidence="6 7" key="1">
    <citation type="journal article" date="2008" name="Appl. Environ. Microbiol.">
        <title>Genomic insights into Mn(II) oxidation by the marine alphaproteobacterium Aurantimonas sp. strain SI85-9A1.</title>
        <authorList>
            <person name="Dick G.J."/>
            <person name="Podell S."/>
            <person name="Johnson H.A."/>
            <person name="Rivera-Espinoza Y."/>
            <person name="Bernier-Latmani R."/>
            <person name="McCarthy J.K."/>
            <person name="Torpey J.W."/>
            <person name="Clement B.G."/>
            <person name="Gaasterland T."/>
            <person name="Tebo B.M."/>
        </authorList>
    </citation>
    <scope>NUCLEOTIDE SEQUENCE [LARGE SCALE GENOMIC DNA]</scope>
    <source>
        <strain evidence="6 7">SI85-9A1</strain>
    </source>
</reference>
<dbReference type="SUPFAM" id="SSF48008">
    <property type="entry name" value="GntR ligand-binding domain-like"/>
    <property type="match status" value="1"/>
</dbReference>
<comment type="caution">
    <text evidence="6">The sequence shown here is derived from an EMBL/GenBank/DDBJ whole genome shotgun (WGS) entry which is preliminary data.</text>
</comment>
<dbReference type="SMART" id="SM00345">
    <property type="entry name" value="HTH_GNTR"/>
    <property type="match status" value="1"/>
</dbReference>
<dbReference type="Pfam" id="PF07729">
    <property type="entry name" value="FCD"/>
    <property type="match status" value="1"/>
</dbReference>
<evidence type="ECO:0000313" key="7">
    <source>
        <dbReference type="Proteomes" id="UP000000321"/>
    </source>
</evidence>
<dbReference type="EMBL" id="AAPJ01000002">
    <property type="protein sequence ID" value="EAS50460.1"/>
    <property type="molecule type" value="Genomic_DNA"/>
</dbReference>
<dbReference type="HOGENOM" id="CLU_017584_9_1_5"/>
<dbReference type="Pfam" id="PF00392">
    <property type="entry name" value="GntR"/>
    <property type="match status" value="1"/>
</dbReference>
<protein>
    <submittedName>
        <fullName evidence="6">Putative transcription regulator, GntR family, FCD domain</fullName>
    </submittedName>
</protein>
<keyword evidence="7" id="KW-1185">Reference proteome</keyword>
<dbReference type="GO" id="GO:0003677">
    <property type="term" value="F:DNA binding"/>
    <property type="evidence" value="ECO:0007669"/>
    <property type="project" value="UniProtKB-KW"/>
</dbReference>
<dbReference type="InterPro" id="IPR000524">
    <property type="entry name" value="Tscrpt_reg_HTH_GntR"/>
</dbReference>
<dbReference type="Proteomes" id="UP000000321">
    <property type="component" value="Unassembled WGS sequence"/>
</dbReference>
<dbReference type="InterPro" id="IPR008920">
    <property type="entry name" value="TF_FadR/GntR_C"/>
</dbReference>